<dbReference type="HOGENOM" id="CLU_003918_1_0_1"/>
<dbReference type="PANTHER" id="PTHR37994:SF3">
    <property type="entry name" value="ER TRANSPORTER 6TM N-TERMINAL DOMAIN-CONTAINING PROTEIN"/>
    <property type="match status" value="1"/>
</dbReference>
<protein>
    <recommendedName>
        <fullName evidence="3">Putative ER transporter 6TM N-terminal domain-containing protein</fullName>
    </recommendedName>
</protein>
<feature type="transmembrane region" description="Helical" evidence="2">
    <location>
        <begin position="756"/>
        <end position="773"/>
    </location>
</feature>
<evidence type="ECO:0000256" key="1">
    <source>
        <dbReference type="SAM" id="MobiDB-lite"/>
    </source>
</evidence>
<dbReference type="InterPro" id="IPR018823">
    <property type="entry name" value="ArAE_2_N"/>
</dbReference>
<evidence type="ECO:0000313" key="4">
    <source>
        <dbReference type="EMBL" id="KIM71841.1"/>
    </source>
</evidence>
<feature type="transmembrane region" description="Helical" evidence="2">
    <location>
        <begin position="699"/>
        <end position="719"/>
    </location>
</feature>
<feature type="region of interest" description="Disordered" evidence="1">
    <location>
        <begin position="1"/>
        <end position="46"/>
    </location>
</feature>
<gene>
    <name evidence="4" type="ORF">PILCRDRAFT_93686</name>
</gene>
<dbReference type="OrthoDB" id="2274698at2759"/>
<keyword evidence="5" id="KW-1185">Reference proteome</keyword>
<feature type="compositionally biased region" description="Basic and acidic residues" evidence="1">
    <location>
        <begin position="609"/>
        <end position="628"/>
    </location>
</feature>
<feature type="transmembrane region" description="Helical" evidence="2">
    <location>
        <begin position="731"/>
        <end position="749"/>
    </location>
</feature>
<feature type="region of interest" description="Disordered" evidence="1">
    <location>
        <begin position="603"/>
        <end position="633"/>
    </location>
</feature>
<keyword evidence="2" id="KW-0472">Membrane</keyword>
<evidence type="ECO:0000259" key="3">
    <source>
        <dbReference type="Pfam" id="PF10337"/>
    </source>
</evidence>
<dbReference type="Pfam" id="PF10337">
    <property type="entry name" value="ArAE_2_N"/>
    <property type="match status" value="1"/>
</dbReference>
<reference evidence="5" key="2">
    <citation type="submission" date="2015-01" db="EMBL/GenBank/DDBJ databases">
        <title>Evolutionary Origins and Diversification of the Mycorrhizal Mutualists.</title>
        <authorList>
            <consortium name="DOE Joint Genome Institute"/>
            <consortium name="Mycorrhizal Genomics Consortium"/>
            <person name="Kohler A."/>
            <person name="Kuo A."/>
            <person name="Nagy L.G."/>
            <person name="Floudas D."/>
            <person name="Copeland A."/>
            <person name="Barry K.W."/>
            <person name="Cichocki N."/>
            <person name="Veneault-Fourrey C."/>
            <person name="LaButti K."/>
            <person name="Lindquist E.A."/>
            <person name="Lipzen A."/>
            <person name="Lundell T."/>
            <person name="Morin E."/>
            <person name="Murat C."/>
            <person name="Riley R."/>
            <person name="Ohm R."/>
            <person name="Sun H."/>
            <person name="Tunlid A."/>
            <person name="Henrissat B."/>
            <person name="Grigoriev I.V."/>
            <person name="Hibbett D.S."/>
            <person name="Martin F."/>
        </authorList>
    </citation>
    <scope>NUCLEOTIDE SEQUENCE [LARGE SCALE GENOMIC DNA]</scope>
    <source>
        <strain evidence="5">F 1598</strain>
    </source>
</reference>
<organism evidence="4 5">
    <name type="scientific">Piloderma croceum (strain F 1598)</name>
    <dbReference type="NCBI Taxonomy" id="765440"/>
    <lineage>
        <taxon>Eukaryota</taxon>
        <taxon>Fungi</taxon>
        <taxon>Dikarya</taxon>
        <taxon>Basidiomycota</taxon>
        <taxon>Agaricomycotina</taxon>
        <taxon>Agaricomycetes</taxon>
        <taxon>Agaricomycetidae</taxon>
        <taxon>Atheliales</taxon>
        <taxon>Atheliaceae</taxon>
        <taxon>Piloderma</taxon>
    </lineage>
</organism>
<feature type="transmembrane region" description="Helical" evidence="2">
    <location>
        <begin position="233"/>
        <end position="257"/>
    </location>
</feature>
<sequence length="801" mass="87724">MADRPTTAGTNVSENVTRDTSSHSSVAQEEKQPDTNTTSPPKKSLLDSLPPWASTNLRSANSWKLLARCWLASWAAFVLLMPQASLNILGNTAFFTVMTSLFLPANLPVQMFVFSIATVVIGVLLGWGIGAAGMRGALAARNQVLLKSTLEKVQSSAAGLANPELLFSLKIFEGVFLDTRSSIVFGCFLAIGTFFFALVRAYAPKLTLLSIFGTIAVDIFCGIGPLFPFAQYTLLNSMCTCIACYMGIAIVVTFFVFPETMNHSCLSATSAQLGLIKSLVGMQATVLESKPSQLAPGTPLMTKILGLRQGMLGAQKACKVHLQLLGRNHADFRPVMAKSVFINLEFSWGRWNGDDVRSLEAPLLALVTRVASLQTFARIVGERHSQEFDISKTAGTNADVSAAPSTLPSAVPSTETLPSATSNDAYLLHQIYRRHDSLESLHSLHIEDILPVIKNSTADLREACIEGLGAAQASIDIVNTCRWRTDAEAVVNCHQRFDAALARLSAAMTAFKDTNRKLLIEPFMPVLMEADTREARRALPLRSLYLSYVFATNLIVVGDVLVTFMEQVRTTLEKRKHPRLWAPKGLRAIKKFLTERDHEDAAVFGEDSAPEKTETGINEESYRRDPDSRPPSNVPQKIMNSIHHVYQWSKTPEALFTFKYTFVSVALWLPGVFLKTAHIQVRIDDIYKSVPTNLSSRSYVIRIAGTFAGLCLGLATWYIGAGSGIGNPYGMAASVAVFLVPLLWFRLFLPIQYQAGGILIAVTWALIVGYSWIDGHLPIVGTPGIGWTVAWKRWTLVVVGQ</sequence>
<dbReference type="InParanoid" id="A0A0C3EVJ3"/>
<dbReference type="EMBL" id="KN833200">
    <property type="protein sequence ID" value="KIM71841.1"/>
    <property type="molecule type" value="Genomic_DNA"/>
</dbReference>
<feature type="transmembrane region" description="Helical" evidence="2">
    <location>
        <begin position="182"/>
        <end position="199"/>
    </location>
</feature>
<accession>A0A0C3EVJ3</accession>
<dbReference type="STRING" id="765440.A0A0C3EVJ3"/>
<reference evidence="4 5" key="1">
    <citation type="submission" date="2014-04" db="EMBL/GenBank/DDBJ databases">
        <authorList>
            <consortium name="DOE Joint Genome Institute"/>
            <person name="Kuo A."/>
            <person name="Tarkka M."/>
            <person name="Buscot F."/>
            <person name="Kohler A."/>
            <person name="Nagy L.G."/>
            <person name="Floudas D."/>
            <person name="Copeland A."/>
            <person name="Barry K.W."/>
            <person name="Cichocki N."/>
            <person name="Veneault-Fourrey C."/>
            <person name="LaButti K."/>
            <person name="Lindquist E.A."/>
            <person name="Lipzen A."/>
            <person name="Lundell T."/>
            <person name="Morin E."/>
            <person name="Murat C."/>
            <person name="Sun H."/>
            <person name="Tunlid A."/>
            <person name="Henrissat B."/>
            <person name="Grigoriev I.V."/>
            <person name="Hibbett D.S."/>
            <person name="Martin F."/>
            <person name="Nordberg H.P."/>
            <person name="Cantor M.N."/>
            <person name="Hua S.X."/>
        </authorList>
    </citation>
    <scope>NUCLEOTIDE SEQUENCE [LARGE SCALE GENOMIC DNA]</scope>
    <source>
        <strain evidence="4 5">F 1598</strain>
    </source>
</reference>
<dbReference type="PANTHER" id="PTHR37994">
    <property type="entry name" value="ARAE_2_N DOMAIN-CONTAINING PROTEIN-RELATED"/>
    <property type="match status" value="1"/>
</dbReference>
<evidence type="ECO:0000313" key="5">
    <source>
        <dbReference type="Proteomes" id="UP000054166"/>
    </source>
</evidence>
<keyword evidence="2" id="KW-1133">Transmembrane helix</keyword>
<feature type="transmembrane region" description="Helical" evidence="2">
    <location>
        <begin position="206"/>
        <end position="227"/>
    </location>
</feature>
<name>A0A0C3EVJ3_PILCF</name>
<dbReference type="Proteomes" id="UP000054166">
    <property type="component" value="Unassembled WGS sequence"/>
</dbReference>
<keyword evidence="2" id="KW-0812">Transmembrane</keyword>
<evidence type="ECO:0000256" key="2">
    <source>
        <dbReference type="SAM" id="Phobius"/>
    </source>
</evidence>
<feature type="domain" description="Putative ER transporter 6TM N-terminal" evidence="3">
    <location>
        <begin position="49"/>
        <end position="518"/>
    </location>
</feature>
<proteinExistence type="predicted"/>
<dbReference type="AlphaFoldDB" id="A0A0C3EVJ3"/>
<feature type="transmembrane region" description="Helical" evidence="2">
    <location>
        <begin position="545"/>
        <end position="565"/>
    </location>
</feature>
<feature type="transmembrane region" description="Helical" evidence="2">
    <location>
        <begin position="112"/>
        <end position="134"/>
    </location>
</feature>